<keyword evidence="1" id="KW-1133">Transmembrane helix</keyword>
<dbReference type="AlphaFoldDB" id="A0A194X1C3"/>
<evidence type="ECO:0000313" key="3">
    <source>
        <dbReference type="Proteomes" id="UP000070700"/>
    </source>
</evidence>
<dbReference type="GeneID" id="28815126"/>
<dbReference type="InParanoid" id="A0A194X1C3"/>
<keyword evidence="1" id="KW-0812">Transmembrane</keyword>
<keyword evidence="3" id="KW-1185">Reference proteome</keyword>
<dbReference type="Proteomes" id="UP000070700">
    <property type="component" value="Unassembled WGS sequence"/>
</dbReference>
<evidence type="ECO:0000256" key="1">
    <source>
        <dbReference type="SAM" id="Phobius"/>
    </source>
</evidence>
<organism evidence="2 3">
    <name type="scientific">Mollisia scopiformis</name>
    <name type="common">Conifer needle endophyte fungus</name>
    <name type="synonym">Phialocephala scopiformis</name>
    <dbReference type="NCBI Taxonomy" id="149040"/>
    <lineage>
        <taxon>Eukaryota</taxon>
        <taxon>Fungi</taxon>
        <taxon>Dikarya</taxon>
        <taxon>Ascomycota</taxon>
        <taxon>Pezizomycotina</taxon>
        <taxon>Leotiomycetes</taxon>
        <taxon>Helotiales</taxon>
        <taxon>Mollisiaceae</taxon>
        <taxon>Mollisia</taxon>
    </lineage>
</organism>
<evidence type="ECO:0000313" key="2">
    <source>
        <dbReference type="EMBL" id="KUJ13995.1"/>
    </source>
</evidence>
<feature type="transmembrane region" description="Helical" evidence="1">
    <location>
        <begin position="40"/>
        <end position="60"/>
    </location>
</feature>
<name>A0A194X1C3_MOLSC</name>
<dbReference type="EMBL" id="KQ947421">
    <property type="protein sequence ID" value="KUJ13995.1"/>
    <property type="molecule type" value="Genomic_DNA"/>
</dbReference>
<reference evidence="2 3" key="1">
    <citation type="submission" date="2015-10" db="EMBL/GenBank/DDBJ databases">
        <title>Full genome of DAOMC 229536 Phialocephala scopiformis, a fungal endophyte of spruce producing the potent anti-insectan compound rugulosin.</title>
        <authorList>
            <consortium name="DOE Joint Genome Institute"/>
            <person name="Walker A.K."/>
            <person name="Frasz S.L."/>
            <person name="Seifert K.A."/>
            <person name="Miller J.D."/>
            <person name="Mondo S.J."/>
            <person name="Labutti K."/>
            <person name="Lipzen A."/>
            <person name="Dockter R."/>
            <person name="Kennedy M."/>
            <person name="Grigoriev I.V."/>
            <person name="Spatafora J.W."/>
        </authorList>
    </citation>
    <scope>NUCLEOTIDE SEQUENCE [LARGE SCALE GENOMIC DNA]</scope>
    <source>
        <strain evidence="2 3">CBS 120377</strain>
    </source>
</reference>
<gene>
    <name evidence="2" type="ORF">LY89DRAFT_151733</name>
</gene>
<dbReference type="KEGG" id="psco:LY89DRAFT_151733"/>
<dbReference type="RefSeq" id="XP_018068350.1">
    <property type="nucleotide sequence ID" value="XM_018205400.1"/>
</dbReference>
<sequence>MHTRGVSLVVAENVNVKLPPPIDELKDPSMEGALNIKEEIAQVVLPFLYFPFHLSSIIVIRQTFLGHRLLRLTMMSTTDNVVLLKSPTSRLKVQVLLRSFAHFHRLYFCITLQFSVTSLIMRSRSICSPTTNTRLLGNL</sequence>
<keyword evidence="1" id="KW-0472">Membrane</keyword>
<protein>
    <submittedName>
        <fullName evidence="2">Uncharacterized protein</fullName>
    </submittedName>
</protein>
<proteinExistence type="predicted"/>
<accession>A0A194X1C3</accession>